<dbReference type="SUPFAM" id="SSF160443">
    <property type="entry name" value="SMR domain-like"/>
    <property type="match status" value="1"/>
</dbReference>
<dbReference type="CDD" id="cd14371">
    <property type="entry name" value="CUE_CID7_like"/>
    <property type="match status" value="1"/>
</dbReference>
<comment type="caution">
    <text evidence="3">The sequence shown here is derived from an EMBL/GenBank/DDBJ whole genome shotgun (WGS) entry which is preliminary data.</text>
</comment>
<proteinExistence type="predicted"/>
<accession>A0ABR0CSU7</accession>
<keyword evidence="4" id="KW-1185">Reference proteome</keyword>
<feature type="compositionally biased region" description="Polar residues" evidence="1">
    <location>
        <begin position="29"/>
        <end position="51"/>
    </location>
</feature>
<name>A0ABR0CSU7_9LAMI</name>
<reference evidence="3 4" key="1">
    <citation type="journal article" date="2023" name="bioRxiv">
        <title>Genome report: Whole genome sequence and annotation of Penstemon davidsonii.</title>
        <authorList>
            <person name="Ostevik K.L."/>
            <person name="Alabady M."/>
            <person name="Zhang M."/>
            <person name="Rausher M.D."/>
        </authorList>
    </citation>
    <scope>NUCLEOTIDE SEQUENCE [LARGE SCALE GENOMIC DNA]</scope>
    <source>
        <strain evidence="3">DNT005</strain>
        <tissue evidence="3">Whole leaf</tissue>
    </source>
</reference>
<dbReference type="PANTHER" id="PTHR46651">
    <property type="entry name" value="POLYADENYLATE-BINDING PROTEIN-INTERACTING PROTEIN 7"/>
    <property type="match status" value="1"/>
</dbReference>
<evidence type="ECO:0000256" key="1">
    <source>
        <dbReference type="SAM" id="MobiDB-lite"/>
    </source>
</evidence>
<dbReference type="Pfam" id="PF08590">
    <property type="entry name" value="DUF1771"/>
    <property type="match status" value="1"/>
</dbReference>
<sequence length="520" mass="56625">MNMWGKGASTVSAAKATLNPNAAEFVPSTLWSPGSGTSGGDASSKFSTSTHGRAVLDRSESSVSNKSDEEAQQYWEDKLPSDLTPDFKVMAIDDTQGINSLVDGNSFSPVSSYRECQPSMAKPWDRQIPSNDQVLARVPSYNGNSRQQFYADVSNEQLLMDSSDVSSLKFLASKFPGFAAEILAEVLFVNGGDLNLAMEMLTQLELKKVDGGLNQALNSKASSALNFSALDFPALSGTGSPNGLAKFPGDDLHRNMNLYQSSKKERPLSFRSSSFVPSRGATDFASAVPVRTTPSQESSIWKYEQNGSLNPSIGSSRSSQVLASSYNSGQGRGIYGDRLQNRGSAHASPVWLGTGEAVGNMYSEMREEARDYARVRNAYFEQARQAYLIGNKVLAEELSIKGKLYNMQMKLAAQGKAQDSIFRQRNPNVQASGREQTIDLQGLHVSEAIHVLKLELAVMKNAARSTGQRLLVYICVGTGHHTRGSHTQVRLPTAVERYLLEEEGLDFSEPQPGLLRVVIY</sequence>
<dbReference type="InterPro" id="IPR013899">
    <property type="entry name" value="DUF1771"/>
</dbReference>
<dbReference type="InterPro" id="IPR053242">
    <property type="entry name" value="PAM2-like_domain"/>
</dbReference>
<dbReference type="PANTHER" id="PTHR46651:SF1">
    <property type="entry name" value="SMALL MUTS RELATED FAMILY PROTEIN"/>
    <property type="match status" value="1"/>
</dbReference>
<feature type="region of interest" description="Disordered" evidence="1">
    <location>
        <begin position="29"/>
        <end position="72"/>
    </location>
</feature>
<dbReference type="InterPro" id="IPR036063">
    <property type="entry name" value="Smr_dom_sf"/>
</dbReference>
<dbReference type="InterPro" id="IPR009818">
    <property type="entry name" value="PAM2_motif"/>
</dbReference>
<feature type="domain" description="Smr" evidence="2">
    <location>
        <begin position="438"/>
        <end position="520"/>
    </location>
</feature>
<dbReference type="Gene3D" id="3.30.1370.110">
    <property type="match status" value="1"/>
</dbReference>
<protein>
    <recommendedName>
        <fullName evidence="2">Smr domain-containing protein</fullName>
    </recommendedName>
</protein>
<evidence type="ECO:0000313" key="3">
    <source>
        <dbReference type="EMBL" id="KAK4480153.1"/>
    </source>
</evidence>
<dbReference type="Pfam" id="PF07145">
    <property type="entry name" value="PAM2"/>
    <property type="match status" value="1"/>
</dbReference>
<dbReference type="EMBL" id="JAYDYQ010002686">
    <property type="protein sequence ID" value="KAK4480153.1"/>
    <property type="molecule type" value="Genomic_DNA"/>
</dbReference>
<gene>
    <name evidence="3" type="ORF">RD792_013212</name>
</gene>
<dbReference type="InterPro" id="IPR041806">
    <property type="entry name" value="CID5/6/7_CUE"/>
</dbReference>
<dbReference type="Proteomes" id="UP001291926">
    <property type="component" value="Unassembled WGS sequence"/>
</dbReference>
<dbReference type="PROSITE" id="PS50828">
    <property type="entry name" value="SMR"/>
    <property type="match status" value="1"/>
</dbReference>
<dbReference type="SMART" id="SM01162">
    <property type="entry name" value="DUF1771"/>
    <property type="match status" value="1"/>
</dbReference>
<evidence type="ECO:0000259" key="2">
    <source>
        <dbReference type="PROSITE" id="PS50828"/>
    </source>
</evidence>
<dbReference type="InterPro" id="IPR002625">
    <property type="entry name" value="Smr_dom"/>
</dbReference>
<dbReference type="SMART" id="SM00463">
    <property type="entry name" value="SMR"/>
    <property type="match status" value="1"/>
</dbReference>
<organism evidence="3 4">
    <name type="scientific">Penstemon davidsonii</name>
    <dbReference type="NCBI Taxonomy" id="160366"/>
    <lineage>
        <taxon>Eukaryota</taxon>
        <taxon>Viridiplantae</taxon>
        <taxon>Streptophyta</taxon>
        <taxon>Embryophyta</taxon>
        <taxon>Tracheophyta</taxon>
        <taxon>Spermatophyta</taxon>
        <taxon>Magnoliopsida</taxon>
        <taxon>eudicotyledons</taxon>
        <taxon>Gunneridae</taxon>
        <taxon>Pentapetalae</taxon>
        <taxon>asterids</taxon>
        <taxon>lamiids</taxon>
        <taxon>Lamiales</taxon>
        <taxon>Plantaginaceae</taxon>
        <taxon>Cheloneae</taxon>
        <taxon>Penstemon</taxon>
    </lineage>
</organism>
<evidence type="ECO:0000313" key="4">
    <source>
        <dbReference type="Proteomes" id="UP001291926"/>
    </source>
</evidence>